<organism evidence="1 2">
    <name type="scientific">Actinoplanes cyaneus</name>
    <dbReference type="NCBI Taxonomy" id="52696"/>
    <lineage>
        <taxon>Bacteria</taxon>
        <taxon>Bacillati</taxon>
        <taxon>Actinomycetota</taxon>
        <taxon>Actinomycetes</taxon>
        <taxon>Micromonosporales</taxon>
        <taxon>Micromonosporaceae</taxon>
        <taxon>Actinoplanes</taxon>
    </lineage>
</organism>
<gene>
    <name evidence="1" type="ORF">Acy02nite_38990</name>
</gene>
<sequence length="107" mass="11345">MKTYTDTDLAAAADAVANGEITFSEGGDAELPPPPDTEPKVVCSFRLPVEAYQQLRQIAGERGLKPTALMRDWVLAGLASADRDRTISVADLLRVVAALPDAHPDAA</sequence>
<accession>A0A919IIC4</accession>
<proteinExistence type="predicted"/>
<dbReference type="RefSeq" id="WP_203742403.1">
    <property type="nucleotide sequence ID" value="NZ_BAAAUC010000012.1"/>
</dbReference>
<protein>
    <submittedName>
        <fullName evidence="1">Uncharacterized protein</fullName>
    </submittedName>
</protein>
<dbReference type="EMBL" id="BOMH01000028">
    <property type="protein sequence ID" value="GID66018.1"/>
    <property type="molecule type" value="Genomic_DNA"/>
</dbReference>
<dbReference type="Proteomes" id="UP000619479">
    <property type="component" value="Unassembled WGS sequence"/>
</dbReference>
<name>A0A919IIC4_9ACTN</name>
<evidence type="ECO:0000313" key="2">
    <source>
        <dbReference type="Proteomes" id="UP000619479"/>
    </source>
</evidence>
<comment type="caution">
    <text evidence="1">The sequence shown here is derived from an EMBL/GenBank/DDBJ whole genome shotgun (WGS) entry which is preliminary data.</text>
</comment>
<evidence type="ECO:0000313" key="1">
    <source>
        <dbReference type="EMBL" id="GID66018.1"/>
    </source>
</evidence>
<keyword evidence="2" id="KW-1185">Reference proteome</keyword>
<dbReference type="AlphaFoldDB" id="A0A919IIC4"/>
<reference evidence="1" key="1">
    <citation type="submission" date="2021-01" db="EMBL/GenBank/DDBJ databases">
        <title>Whole genome shotgun sequence of Actinoplanes cyaneus NBRC 14990.</title>
        <authorList>
            <person name="Komaki H."/>
            <person name="Tamura T."/>
        </authorList>
    </citation>
    <scope>NUCLEOTIDE SEQUENCE</scope>
    <source>
        <strain evidence="1">NBRC 14990</strain>
    </source>
</reference>